<dbReference type="SMART" id="SM00562">
    <property type="entry name" value="NDK"/>
    <property type="match status" value="1"/>
</dbReference>
<keyword evidence="6 13" id="KW-0418">Kinase</keyword>
<dbReference type="SUPFAM" id="SSF54919">
    <property type="entry name" value="Nucleoside diphosphate kinase, NDK"/>
    <property type="match status" value="1"/>
</dbReference>
<dbReference type="Proteomes" id="UP000265140">
    <property type="component" value="Chromosome 11"/>
</dbReference>
<dbReference type="EC" id="2.7.4.6" evidence="13"/>
<reference evidence="16 17" key="1">
    <citation type="submission" date="2020-02" db="EMBL/GenBank/DDBJ databases">
        <title>Esox lucius (northern pike) genome, fEsoLuc1, primary haplotype.</title>
        <authorList>
            <person name="Myers G."/>
            <person name="Karagic N."/>
            <person name="Meyer A."/>
            <person name="Pippel M."/>
            <person name="Reichard M."/>
            <person name="Winkler S."/>
            <person name="Tracey A."/>
            <person name="Sims Y."/>
            <person name="Howe K."/>
            <person name="Rhie A."/>
            <person name="Formenti G."/>
            <person name="Durbin R."/>
            <person name="Fedrigo O."/>
            <person name="Jarvis E.D."/>
        </authorList>
    </citation>
    <scope>NUCLEOTIDE SEQUENCE [LARGE SCALE GENOMIC DNA]</scope>
</reference>
<feature type="binding site" evidence="11">
    <location>
        <position position="119"/>
    </location>
    <ligand>
        <name>ATP</name>
        <dbReference type="ChEBI" id="CHEBI:30616"/>
    </ligand>
</feature>
<dbReference type="KEGG" id="els:105012832"/>
<dbReference type="GO" id="GO:0006228">
    <property type="term" value="P:UTP biosynthetic process"/>
    <property type="evidence" value="ECO:0007669"/>
    <property type="project" value="InterPro"/>
</dbReference>
<evidence type="ECO:0000256" key="1">
    <source>
        <dbReference type="ARBA" id="ARBA00001946"/>
    </source>
</evidence>
<evidence type="ECO:0000313" key="17">
    <source>
        <dbReference type="Proteomes" id="UP000265140"/>
    </source>
</evidence>
<comment type="catalytic activity">
    <reaction evidence="10">
        <text>a ribonucleoside 5'-diphosphate + ATP = a ribonucleoside 5'-triphosphate + ADP</text>
        <dbReference type="Rhea" id="RHEA:18113"/>
        <dbReference type="ChEBI" id="CHEBI:30616"/>
        <dbReference type="ChEBI" id="CHEBI:57930"/>
        <dbReference type="ChEBI" id="CHEBI:61557"/>
        <dbReference type="ChEBI" id="CHEBI:456216"/>
        <dbReference type="EC" id="2.7.4.6"/>
    </reaction>
    <physiologicalReaction direction="left-to-right" evidence="10">
        <dbReference type="Rhea" id="RHEA:18114"/>
    </physiologicalReaction>
</comment>
<evidence type="ECO:0000256" key="4">
    <source>
        <dbReference type="ARBA" id="ARBA00022679"/>
    </source>
</evidence>
<dbReference type="PROSITE" id="PS00469">
    <property type="entry name" value="NDPK"/>
    <property type="match status" value="1"/>
</dbReference>
<dbReference type="CDD" id="cd04413">
    <property type="entry name" value="NDPk_I"/>
    <property type="match status" value="1"/>
</dbReference>
<dbReference type="AlphaFoldDB" id="A0AAY5KCV9"/>
<evidence type="ECO:0000256" key="10">
    <source>
        <dbReference type="ARBA" id="ARBA00044469"/>
    </source>
</evidence>
<dbReference type="GO" id="GO:0005524">
    <property type="term" value="F:ATP binding"/>
    <property type="evidence" value="ECO:0007669"/>
    <property type="project" value="UniProtKB-KW"/>
</dbReference>
<gene>
    <name evidence="16" type="primary">NME3</name>
</gene>
<reference evidence="16" key="2">
    <citation type="submission" date="2025-08" db="UniProtKB">
        <authorList>
            <consortium name="Ensembl"/>
        </authorList>
    </citation>
    <scope>IDENTIFICATION</scope>
</reference>
<keyword evidence="14" id="KW-0732">Signal</keyword>
<feature type="binding site" evidence="11">
    <location>
        <position position="91"/>
    </location>
    <ligand>
        <name>ATP</name>
        <dbReference type="ChEBI" id="CHEBI:30616"/>
    </ligand>
</feature>
<feature type="binding site" evidence="11">
    <location>
        <position position="146"/>
    </location>
    <ligand>
        <name>ATP</name>
        <dbReference type="ChEBI" id="CHEBI:30616"/>
    </ligand>
</feature>
<feature type="binding site" evidence="11">
    <location>
        <position position="43"/>
    </location>
    <ligand>
        <name>ATP</name>
        <dbReference type="ChEBI" id="CHEBI:30616"/>
    </ligand>
</feature>
<dbReference type="PRINTS" id="PR01243">
    <property type="entry name" value="NUCDPKINASE"/>
</dbReference>
<evidence type="ECO:0000259" key="15">
    <source>
        <dbReference type="SMART" id="SM00562"/>
    </source>
</evidence>
<dbReference type="InterPro" id="IPR034907">
    <property type="entry name" value="NDK-like_dom"/>
</dbReference>
<evidence type="ECO:0000256" key="9">
    <source>
        <dbReference type="ARBA" id="ARBA00044459"/>
    </source>
</evidence>
<keyword evidence="7 13" id="KW-0067">ATP-binding</keyword>
<comment type="catalytic activity">
    <reaction evidence="9">
        <text>a 2'-deoxyribonucleoside 5'-diphosphate + ATP = a 2'-deoxyribonucleoside 5'-triphosphate + ADP</text>
        <dbReference type="Rhea" id="RHEA:44640"/>
        <dbReference type="ChEBI" id="CHEBI:30616"/>
        <dbReference type="ChEBI" id="CHEBI:61560"/>
        <dbReference type="ChEBI" id="CHEBI:73316"/>
        <dbReference type="ChEBI" id="CHEBI:456216"/>
        <dbReference type="EC" id="2.7.4.6"/>
    </reaction>
    <physiologicalReaction direction="left-to-right" evidence="9">
        <dbReference type="Rhea" id="RHEA:44641"/>
    </physiologicalReaction>
</comment>
<evidence type="ECO:0000256" key="12">
    <source>
        <dbReference type="RuleBase" id="RU004011"/>
    </source>
</evidence>
<protein>
    <recommendedName>
        <fullName evidence="13">Nucleoside diphosphate kinase</fullName>
        <ecNumber evidence="13">2.7.4.6</ecNumber>
    </recommendedName>
</protein>
<dbReference type="RefSeq" id="XP_010872232.1">
    <property type="nucleotide sequence ID" value="XM_010873930.4"/>
</dbReference>
<dbReference type="FunFam" id="3.30.70.141:FF:000002">
    <property type="entry name" value="Nucleoside diphosphate kinase"/>
    <property type="match status" value="1"/>
</dbReference>
<evidence type="ECO:0000256" key="14">
    <source>
        <dbReference type="SAM" id="SignalP"/>
    </source>
</evidence>
<evidence type="ECO:0000256" key="3">
    <source>
        <dbReference type="ARBA" id="ARBA00008142"/>
    </source>
</evidence>
<evidence type="ECO:0000256" key="8">
    <source>
        <dbReference type="ARBA" id="ARBA00023273"/>
    </source>
</evidence>
<dbReference type="GeneTree" id="ENSGT00940000161283"/>
<dbReference type="GO" id="GO:0042995">
    <property type="term" value="C:cell projection"/>
    <property type="evidence" value="ECO:0007669"/>
    <property type="project" value="UniProtKB-SubCell"/>
</dbReference>
<organism evidence="16 17">
    <name type="scientific">Esox lucius</name>
    <name type="common">Northern pike</name>
    <dbReference type="NCBI Taxonomy" id="8010"/>
    <lineage>
        <taxon>Eukaryota</taxon>
        <taxon>Metazoa</taxon>
        <taxon>Chordata</taxon>
        <taxon>Craniata</taxon>
        <taxon>Vertebrata</taxon>
        <taxon>Euteleostomi</taxon>
        <taxon>Actinopterygii</taxon>
        <taxon>Neopterygii</taxon>
        <taxon>Teleostei</taxon>
        <taxon>Protacanthopterygii</taxon>
        <taxon>Esociformes</taxon>
        <taxon>Esocidae</taxon>
        <taxon>Esox</taxon>
    </lineage>
</organism>
<dbReference type="Ensembl" id="ENSELUT00000088509.1">
    <property type="protein sequence ID" value="ENSELUP00000086898.1"/>
    <property type="gene ID" value="ENSELUG00000042749.1"/>
</dbReference>
<dbReference type="InterPro" id="IPR001564">
    <property type="entry name" value="Nucleoside_diP_kinase"/>
</dbReference>
<evidence type="ECO:0000256" key="11">
    <source>
        <dbReference type="PROSITE-ProRule" id="PRU00706"/>
    </source>
</evidence>
<keyword evidence="4 13" id="KW-0808">Transferase</keyword>
<sequence length="183" mass="21056">MCRSRSVPAFSNAKMICLFLTIFSNFFQTGWTGVNERSFIAVKPDGVHRRLVGEIIQRFEKKGFRLVGMKLVQASEDLLREHYWDLQDKPFFKGLVRYMSSGPIVAMVWQGLDVVKTSRRMLGETNPADSLPGTIRGDYCVEVARNVIHGSDSVESAQREISLWFRQDELECWEDSGAHWIYE</sequence>
<feature type="chain" id="PRO_5044265835" description="Nucleoside diphosphate kinase" evidence="14">
    <location>
        <begin position="33"/>
        <end position="183"/>
    </location>
</feature>
<dbReference type="HAMAP" id="MF_00451">
    <property type="entry name" value="NDP_kinase"/>
    <property type="match status" value="1"/>
</dbReference>
<dbReference type="Gene3D" id="3.30.70.141">
    <property type="entry name" value="Nucleoside diphosphate kinase-like domain"/>
    <property type="match status" value="1"/>
</dbReference>
<dbReference type="PANTHER" id="PTHR11349">
    <property type="entry name" value="NUCLEOSIDE DIPHOSPHATE KINASE"/>
    <property type="match status" value="1"/>
</dbReference>
<comment type="subcellular location">
    <subcellularLocation>
        <location evidence="2">Cell projection</location>
    </subcellularLocation>
</comment>
<dbReference type="GO" id="GO:0006241">
    <property type="term" value="P:CTP biosynthetic process"/>
    <property type="evidence" value="ECO:0007669"/>
    <property type="project" value="InterPro"/>
</dbReference>
<reference evidence="16" key="3">
    <citation type="submission" date="2025-09" db="UniProtKB">
        <authorList>
            <consortium name="Ensembl"/>
        </authorList>
    </citation>
    <scope>IDENTIFICATION</scope>
</reference>
<evidence type="ECO:0000256" key="6">
    <source>
        <dbReference type="ARBA" id="ARBA00022777"/>
    </source>
</evidence>
<keyword evidence="8" id="KW-0966">Cell projection</keyword>
<comment type="cofactor">
    <cofactor evidence="1">
        <name>Mg(2+)</name>
        <dbReference type="ChEBI" id="CHEBI:18420"/>
    </cofactor>
</comment>
<dbReference type="PROSITE" id="PS51374">
    <property type="entry name" value="NDPK_LIKE"/>
    <property type="match status" value="1"/>
</dbReference>
<feature type="signal peptide" evidence="14">
    <location>
        <begin position="1"/>
        <end position="32"/>
    </location>
</feature>
<dbReference type="GO" id="GO:0004550">
    <property type="term" value="F:nucleoside diphosphate kinase activity"/>
    <property type="evidence" value="ECO:0007669"/>
    <property type="project" value="UniProtKB-EC"/>
</dbReference>
<accession>A0AAY5KCV9</accession>
<dbReference type="NCBIfam" id="NF001908">
    <property type="entry name" value="PRK00668.1"/>
    <property type="match status" value="1"/>
</dbReference>
<dbReference type="Pfam" id="PF00334">
    <property type="entry name" value="NDK"/>
    <property type="match status" value="1"/>
</dbReference>
<keyword evidence="5 13" id="KW-0547">Nucleotide-binding</keyword>
<feature type="domain" description="Nucleoside diphosphate kinase-like" evidence="15">
    <location>
        <begin position="35"/>
        <end position="172"/>
    </location>
</feature>
<evidence type="ECO:0000313" key="16">
    <source>
        <dbReference type="Ensembl" id="ENSELUP00000086898.1"/>
    </source>
</evidence>
<dbReference type="GeneID" id="105012832"/>
<dbReference type="InterPro" id="IPR036850">
    <property type="entry name" value="NDK-like_dom_sf"/>
</dbReference>
<evidence type="ECO:0000256" key="13">
    <source>
        <dbReference type="RuleBase" id="RU004013"/>
    </source>
</evidence>
<feature type="binding site" evidence="11">
    <location>
        <position position="136"/>
    </location>
    <ligand>
        <name>ATP</name>
        <dbReference type="ChEBI" id="CHEBI:30616"/>
    </ligand>
</feature>
<evidence type="ECO:0000256" key="2">
    <source>
        <dbReference type="ARBA" id="ARBA00004316"/>
    </source>
</evidence>
<proteinExistence type="inferred from homology"/>
<evidence type="ECO:0000256" key="7">
    <source>
        <dbReference type="ARBA" id="ARBA00022840"/>
    </source>
</evidence>
<feature type="binding site" evidence="11">
    <location>
        <position position="125"/>
    </location>
    <ligand>
        <name>ATP</name>
        <dbReference type="ChEBI" id="CHEBI:30616"/>
    </ligand>
</feature>
<comment type="similarity">
    <text evidence="3 11 12">Belongs to the NDK family.</text>
</comment>
<dbReference type="GO" id="GO:0006183">
    <property type="term" value="P:GTP biosynthetic process"/>
    <property type="evidence" value="ECO:0007669"/>
    <property type="project" value="InterPro"/>
</dbReference>
<name>A0AAY5KCV9_ESOLU</name>
<keyword evidence="17" id="KW-1185">Reference proteome</keyword>
<feature type="active site" description="Pros-phosphohistidine intermediate" evidence="11">
    <location>
        <position position="149"/>
    </location>
</feature>
<dbReference type="CTD" id="4832"/>
<dbReference type="InterPro" id="IPR023005">
    <property type="entry name" value="Nucleoside_diP_kinase_AS"/>
</dbReference>
<evidence type="ECO:0000256" key="5">
    <source>
        <dbReference type="ARBA" id="ARBA00022741"/>
    </source>
</evidence>